<dbReference type="InterPro" id="IPR009081">
    <property type="entry name" value="PP-bd_ACP"/>
</dbReference>
<dbReference type="CDD" id="cd08953">
    <property type="entry name" value="KR_2_SDR_x"/>
    <property type="match status" value="1"/>
</dbReference>
<dbReference type="SUPFAM" id="SSF56801">
    <property type="entry name" value="Acetyl-CoA synthetase-like"/>
    <property type="match status" value="1"/>
</dbReference>
<dbReference type="Gene3D" id="1.10.10.1830">
    <property type="entry name" value="Non-ribosomal peptide synthase, adenylation domain"/>
    <property type="match status" value="1"/>
</dbReference>
<dbReference type="PANTHER" id="PTHR43775:SF51">
    <property type="entry name" value="INACTIVE PHENOLPHTHIOCEROL SYNTHESIS POLYKETIDE SYNTHASE TYPE I PKS1-RELATED"/>
    <property type="match status" value="1"/>
</dbReference>
<feature type="domain" description="Carrier" evidence="8">
    <location>
        <begin position="1058"/>
        <end position="1133"/>
    </location>
</feature>
<dbReference type="PROSITE" id="PS00606">
    <property type="entry name" value="KS3_1"/>
    <property type="match status" value="1"/>
</dbReference>
<dbReference type="FunFam" id="3.40.50.980:FF:000002">
    <property type="entry name" value="Enterobactin synthetase component F"/>
    <property type="match status" value="1"/>
</dbReference>
<dbReference type="Gene3D" id="3.30.559.10">
    <property type="entry name" value="Chloramphenicol acetyltransferase-like domain"/>
    <property type="match status" value="1"/>
</dbReference>
<dbReference type="PROSITE" id="PS50075">
    <property type="entry name" value="CARRIER"/>
    <property type="match status" value="2"/>
</dbReference>
<dbReference type="InterPro" id="IPR016036">
    <property type="entry name" value="Malonyl_transacylase_ACP-bd"/>
</dbReference>
<dbReference type="Pfam" id="PF22621">
    <property type="entry name" value="CurL-like_PKS_C"/>
    <property type="match status" value="1"/>
</dbReference>
<dbReference type="Pfam" id="PF00501">
    <property type="entry name" value="AMP-binding"/>
    <property type="match status" value="1"/>
</dbReference>
<dbReference type="InterPro" id="IPR049490">
    <property type="entry name" value="C883_1060-like_KR_N"/>
</dbReference>
<dbReference type="GO" id="GO:0006633">
    <property type="term" value="P:fatty acid biosynthetic process"/>
    <property type="evidence" value="ECO:0007669"/>
    <property type="project" value="InterPro"/>
</dbReference>
<comment type="pathway">
    <text evidence="2">Lipid metabolism; fatty acid biosynthesis.</text>
</comment>
<evidence type="ECO:0000256" key="1">
    <source>
        <dbReference type="ARBA" id="ARBA00001957"/>
    </source>
</evidence>
<dbReference type="GO" id="GO:0004312">
    <property type="term" value="F:fatty acid synthase activity"/>
    <property type="evidence" value="ECO:0007669"/>
    <property type="project" value="TreeGrafter"/>
</dbReference>
<evidence type="ECO:0000259" key="9">
    <source>
        <dbReference type="PROSITE" id="PS52004"/>
    </source>
</evidence>
<dbReference type="GO" id="GO:0044550">
    <property type="term" value="P:secondary metabolite biosynthetic process"/>
    <property type="evidence" value="ECO:0007669"/>
    <property type="project" value="UniProtKB-ARBA"/>
</dbReference>
<dbReference type="Pfam" id="PF00550">
    <property type="entry name" value="PP-binding"/>
    <property type="match status" value="2"/>
</dbReference>
<comment type="cofactor">
    <cofactor evidence="1">
        <name>pantetheine 4'-phosphate</name>
        <dbReference type="ChEBI" id="CHEBI:47942"/>
    </cofactor>
</comment>
<dbReference type="FunFam" id="1.10.1200.10:FF:000016">
    <property type="entry name" value="Non-ribosomal peptide synthase"/>
    <property type="match status" value="1"/>
</dbReference>
<dbReference type="Pfam" id="PF13193">
    <property type="entry name" value="AMP-binding_C"/>
    <property type="match status" value="1"/>
</dbReference>
<dbReference type="InterPro" id="IPR013968">
    <property type="entry name" value="PKS_KR"/>
</dbReference>
<dbReference type="FunFam" id="3.30.559.10:FF:000012">
    <property type="entry name" value="Non-ribosomal peptide synthetase"/>
    <property type="match status" value="1"/>
</dbReference>
<dbReference type="InterPro" id="IPR016035">
    <property type="entry name" value="Acyl_Trfase/lysoPLipase"/>
</dbReference>
<dbReference type="SMART" id="SM00827">
    <property type="entry name" value="PKS_AT"/>
    <property type="match status" value="1"/>
</dbReference>
<dbReference type="PANTHER" id="PTHR43775">
    <property type="entry name" value="FATTY ACID SYNTHASE"/>
    <property type="match status" value="1"/>
</dbReference>
<comment type="caution">
    <text evidence="10">The sequence shown here is derived from an EMBL/GenBank/DDBJ whole genome shotgun (WGS) entry which is preliminary data.</text>
</comment>
<dbReference type="CDD" id="cd19531">
    <property type="entry name" value="LCL_NRPS-like"/>
    <property type="match status" value="1"/>
</dbReference>
<comment type="similarity">
    <text evidence="7">In the C-terminal section; belongs to the NRP synthetase family.</text>
</comment>
<dbReference type="Gene3D" id="3.30.559.30">
    <property type="entry name" value="Nonribosomal peptide synthetase, condensation domain"/>
    <property type="match status" value="1"/>
</dbReference>
<dbReference type="Pfam" id="PF02801">
    <property type="entry name" value="Ketoacyl-synt_C"/>
    <property type="match status" value="1"/>
</dbReference>
<dbReference type="SUPFAM" id="SSF51735">
    <property type="entry name" value="NAD(P)-binding Rossmann-fold domains"/>
    <property type="match status" value="2"/>
</dbReference>
<dbReference type="PROSITE" id="PS52004">
    <property type="entry name" value="KS3_2"/>
    <property type="match status" value="1"/>
</dbReference>
<dbReference type="InterPro" id="IPR020841">
    <property type="entry name" value="PKS_Beta-ketoAc_synthase_dom"/>
</dbReference>
<dbReference type="Gene3D" id="3.40.50.720">
    <property type="entry name" value="NAD(P)-binding Rossmann-like Domain"/>
    <property type="match status" value="1"/>
</dbReference>
<organism evidence="10 11">
    <name type="scientific">Stenotrophomonas maltophilia</name>
    <name type="common">Pseudomonas maltophilia</name>
    <name type="synonym">Xanthomonas maltophilia</name>
    <dbReference type="NCBI Taxonomy" id="40324"/>
    <lineage>
        <taxon>Bacteria</taxon>
        <taxon>Pseudomonadati</taxon>
        <taxon>Pseudomonadota</taxon>
        <taxon>Gammaproteobacteria</taxon>
        <taxon>Lysobacterales</taxon>
        <taxon>Lysobacteraceae</taxon>
        <taxon>Stenotrophomonas</taxon>
        <taxon>Stenotrophomonas maltophilia group</taxon>
    </lineage>
</organism>
<dbReference type="SUPFAM" id="SSF52151">
    <property type="entry name" value="FabD/lysophospholipase-like"/>
    <property type="match status" value="1"/>
</dbReference>
<dbReference type="InterPro" id="IPR014043">
    <property type="entry name" value="Acyl_transferase_dom"/>
</dbReference>
<dbReference type="GO" id="GO:0004315">
    <property type="term" value="F:3-oxoacyl-[acyl-carrier-protein] synthase activity"/>
    <property type="evidence" value="ECO:0007669"/>
    <property type="project" value="InterPro"/>
</dbReference>
<dbReference type="SMART" id="SM00823">
    <property type="entry name" value="PKS_PP"/>
    <property type="match status" value="2"/>
</dbReference>
<dbReference type="InterPro" id="IPR036291">
    <property type="entry name" value="NAD(P)-bd_dom_sf"/>
</dbReference>
<dbReference type="InterPro" id="IPR020806">
    <property type="entry name" value="PKS_PP-bd"/>
</dbReference>
<reference evidence="10" key="1">
    <citation type="submission" date="2020-11" db="EMBL/GenBank/DDBJ databases">
        <title>Enhanced detection system for hospital associated transmission using whole genome sequencing surveillance.</title>
        <authorList>
            <person name="Harrison L.H."/>
            <person name="Van Tyne D."/>
            <person name="Marsh J.W."/>
            <person name="Griffith M.P."/>
            <person name="Snyder D.J."/>
            <person name="Cooper V.S."/>
            <person name="Mustapha M."/>
        </authorList>
    </citation>
    <scope>NUCLEOTIDE SEQUENCE</scope>
    <source>
        <strain evidence="10">STEN00091</strain>
    </source>
</reference>
<proteinExistence type="inferred from homology"/>
<dbReference type="SMART" id="SM00825">
    <property type="entry name" value="PKS_KS"/>
    <property type="match status" value="1"/>
</dbReference>
<dbReference type="InterPro" id="IPR050091">
    <property type="entry name" value="PKS_NRPS_Biosynth_Enz"/>
</dbReference>
<accession>A0AA89WLX0</accession>
<dbReference type="NCBIfam" id="TIGR01733">
    <property type="entry name" value="AA-adenyl-dom"/>
    <property type="match status" value="1"/>
</dbReference>
<evidence type="ECO:0000256" key="4">
    <source>
        <dbReference type="ARBA" id="ARBA00022450"/>
    </source>
</evidence>
<protein>
    <submittedName>
        <fullName evidence="10">Amino acid adenylation domain-containing protein</fullName>
    </submittedName>
</protein>
<dbReference type="FunFam" id="3.40.50.12780:FF:000012">
    <property type="entry name" value="Non-ribosomal peptide synthetase"/>
    <property type="match status" value="1"/>
</dbReference>
<dbReference type="RefSeq" id="WP_164171402.1">
    <property type="nucleotide sequence ID" value="NZ_CP040438.1"/>
</dbReference>
<keyword evidence="4" id="KW-0596">Phosphopantetheine</keyword>
<evidence type="ECO:0000256" key="5">
    <source>
        <dbReference type="ARBA" id="ARBA00022553"/>
    </source>
</evidence>
<comment type="similarity">
    <text evidence="3">Belongs to the short-chain dehydrogenases/reductases (SDR) family.</text>
</comment>
<dbReference type="InterPro" id="IPR020845">
    <property type="entry name" value="AMP-binding_CS"/>
</dbReference>
<evidence type="ECO:0000313" key="11">
    <source>
        <dbReference type="Proteomes" id="UP000625930"/>
    </source>
</evidence>
<dbReference type="Pfam" id="PF08659">
    <property type="entry name" value="KR"/>
    <property type="match status" value="1"/>
</dbReference>
<dbReference type="Proteomes" id="UP000625930">
    <property type="component" value="Unassembled WGS sequence"/>
</dbReference>
<dbReference type="Gene3D" id="3.40.47.10">
    <property type="match status" value="1"/>
</dbReference>
<dbReference type="InterPro" id="IPR016039">
    <property type="entry name" value="Thiolase-like"/>
</dbReference>
<gene>
    <name evidence="10" type="ORF">I5U67_10270</name>
</gene>
<keyword evidence="5" id="KW-0597">Phosphoprotein</keyword>
<dbReference type="PROSITE" id="PS00455">
    <property type="entry name" value="AMP_BINDING"/>
    <property type="match status" value="1"/>
</dbReference>
<dbReference type="SUPFAM" id="SSF53901">
    <property type="entry name" value="Thiolase-like"/>
    <property type="match status" value="1"/>
</dbReference>
<dbReference type="Pfam" id="PF21394">
    <property type="entry name" value="Beta-ketacyl_N"/>
    <property type="match status" value="1"/>
</dbReference>
<dbReference type="InterPro" id="IPR014031">
    <property type="entry name" value="Ketoacyl_synth_C"/>
</dbReference>
<evidence type="ECO:0000259" key="8">
    <source>
        <dbReference type="PROSITE" id="PS50075"/>
    </source>
</evidence>
<dbReference type="CDD" id="cd17646">
    <property type="entry name" value="A_NRPS_AB3403-like"/>
    <property type="match status" value="1"/>
</dbReference>
<dbReference type="Gene3D" id="2.30.38.10">
    <property type="entry name" value="Luciferase, Domain 3"/>
    <property type="match status" value="1"/>
</dbReference>
<evidence type="ECO:0000256" key="3">
    <source>
        <dbReference type="ARBA" id="ARBA00006484"/>
    </source>
</evidence>
<evidence type="ECO:0000313" key="10">
    <source>
        <dbReference type="EMBL" id="MBH1652555.1"/>
    </source>
</evidence>
<dbReference type="Gene3D" id="3.30.300.30">
    <property type="match status" value="1"/>
</dbReference>
<dbReference type="InterPro" id="IPR010071">
    <property type="entry name" value="AA_adenyl_dom"/>
</dbReference>
<dbReference type="InterPro" id="IPR006162">
    <property type="entry name" value="Ppantetheine_attach_site"/>
</dbReference>
<dbReference type="InterPro" id="IPR057326">
    <property type="entry name" value="KR_dom"/>
</dbReference>
<dbReference type="Pfam" id="PF00698">
    <property type="entry name" value="Acyl_transf_1"/>
    <property type="match status" value="1"/>
</dbReference>
<feature type="domain" description="Ketosynthase family 3 (KS3)" evidence="9">
    <location>
        <begin position="1153"/>
        <end position="1577"/>
    </location>
</feature>
<dbReference type="InterPro" id="IPR045851">
    <property type="entry name" value="AMP-bd_C_sf"/>
</dbReference>
<dbReference type="Gene3D" id="3.40.366.10">
    <property type="entry name" value="Malonyl-Coenzyme A Acyl Carrier Protein, domain 2"/>
    <property type="match status" value="1"/>
</dbReference>
<dbReference type="SUPFAM" id="SSF55048">
    <property type="entry name" value="Probable ACP-binding domain of malonyl-CoA ACP transacylase"/>
    <property type="match status" value="1"/>
</dbReference>
<dbReference type="InterPro" id="IPR001242">
    <property type="entry name" value="Condensation_dom"/>
</dbReference>
<dbReference type="InterPro" id="IPR036736">
    <property type="entry name" value="ACP-like_sf"/>
</dbReference>
<evidence type="ECO:0000256" key="2">
    <source>
        <dbReference type="ARBA" id="ARBA00005194"/>
    </source>
</evidence>
<dbReference type="SUPFAM" id="SSF52777">
    <property type="entry name" value="CoA-dependent acyltransferases"/>
    <property type="match status" value="2"/>
</dbReference>
<dbReference type="Gene3D" id="1.10.1200.10">
    <property type="entry name" value="ACP-like"/>
    <property type="match status" value="2"/>
</dbReference>
<dbReference type="InterPro" id="IPR044894">
    <property type="entry name" value="TubC_N_sf"/>
</dbReference>
<dbReference type="InterPro" id="IPR018201">
    <property type="entry name" value="Ketoacyl_synth_AS"/>
</dbReference>
<dbReference type="SMART" id="SM00822">
    <property type="entry name" value="PKS_KR"/>
    <property type="match status" value="1"/>
</dbReference>
<dbReference type="CDD" id="cd00833">
    <property type="entry name" value="PKS"/>
    <property type="match status" value="1"/>
</dbReference>
<keyword evidence="6" id="KW-0808">Transferase</keyword>
<evidence type="ECO:0000256" key="6">
    <source>
        <dbReference type="ARBA" id="ARBA00022679"/>
    </source>
</evidence>
<sequence length="2659" mass="289106">MDIKNLVNKALDAGILLSAREGRLVFEVTGAPLSVELRDELRTHKDALLAYLAGHDASAAQAANATSVTRIQPGMIQGGRRPLSYAQHRLWFIDRMGGSSQYNMPSAYRLEGVLDRAAFARAFRDVVQRHEVLRTNFVEEHDGVVQCIHDQIDLPLVEVDLTALPATEREYEIHRIFSQDAVAPYDLALSPLIRIHLLALAEEENVVIVNMHHIVSDGWSIDILIREFAMLYAAYRDGQAPELEPLAIQYADYAQWQRAWMEGGAMESQLAFWRSQLDGIPAVHNLPLDNPRRSQQDFSGGTHVQAFGAGLSARIRQFCKEHDVTPFMFLETVFALLVHRLSNAQDVVVGTPVAGREHRETQALIGFFVNTVVIRSHFKRPLSFDELLRRNKSTILDVFSCQHTPFEFLVEEVKPARSLSYNPIFQLMFNFQSVGQSELVLPGLSLTPLFAQTGVTKFDLSVDVTESAGSMTAVWGYKTALFREEAVARFGQSYLLLIEGVLGNPRGDVTQLPILPDGDRKLLAQWNDTAHPFPDTCIHRLFEAQVARTPDAVAVSYADEHLSYAELDARSNQLAHALVAHGVAANALVGVAMERSLEMVIALLGILKAGGAYVPLDPGYPDDRLRFMANDAHVRLILTQERFRLRWHGFGMTCLAVDDPGVLQLAAHPGTPVAAQQDSSGLAYVIYTSGSTGTPKGVMNSHRALANRIDWMQRQYLLQADDRVLQKTPYSFDVSVWEFFWPLTVGASIVMARPGGHKDPHYLREVIRKEGVTTLHFVPSMLGSLLDAIAWSDLTCVRRVFASGEALSRPLVERYWATGTTAELHNLYGPTEAAIDVSYWDCRHVAEDGGVPIGRPISNVQLHVLDADRQQVPVGCFGELHIGGVAVAQGYVGNPDLTGEKFIANPFSSIAGARLYKTGDLARWLPGGYLEFAGRMDHQVKLNGLRIELGEIEARLLAQASVRDCVVVAASEGANHQRLIAYLVSDRVTEEMEAAERQERQSTEIGILKSGLKQYLPEFMVPSSFVFMDALPLSANGKVDRNALLKPPSSMARGTYVAPRQALERDLCRIWKRVLDVEEAGIHDNFFEIGGTSLLCITLQKQINDDLGRAIALTDIFEFPTVAELAAHLRRSSGSSFDPRIDADEGDRARQGSGEVAIIGMAGRFPDANDIETFWRNLAAGHEALGEFDDEELLAAGVSRQQLESRDYVKRGVLLDDLDQFDAGFFGLTPREAEVLDPQQRLLLECAVEALEYAGYGDATRPRQVGVFVGQSESLYFLNHLLSRQDLQESLGVSLLHANSKEYTSTRLSYKLNLSGPSVSLGTACSTSLVAVHQACMSLLQDECRMALAGAASVSQLGPRGYQYREGGIASPDGHCRAFDAAAAGTRAGSGAGLVLLKRLEDALADGDTIHAVIKGSATNNDGAAKVGYTAPSISGQAAVIRQSQRRAGVSADSIGYIETHGTGTRMGDPIEIKALASAFAGIGHDGCLLGTLKPNIGHLDTAAGVAGLIKTVQVLKHKQFPPAINYDRANPEIDFGTTPFQVNTVLRDWEENGRPRRAGVSSFGIGGTNAHLILEEAPPVAESEALEGSVLLAVSARSATALSVAKSRLARHLRRFPEQALADIAYTLQVGRTHHAHRFVVNSSDALDAAARLEEASSGLPPAIVKEGQRVDVVMMFTGQGAQYAGMARGLYQCQAAFQTAVDECAEMLRDHLDCDIREVIFADTADARLSQTRFAQPALFVIEYSMATLLESWGVRAAAMIGHSLGEYVAACLAGVFDLRSALGLVAARGRLMQNVPAGAMLSCRLTESELQPLLAATGCSLAAVNSAVDMVAAGDVEAIARLRALLEARDIRCGALHTSHAFHSWMMDPVLDAFRAELAHVEFKPPTRPFVSNLTGAFIEDAEATSIEYWLSHLRGTVRFDAGIGTLLEDEHFIAPARVMVEMGPGMTLSSLVHRQRLQPQSIVSTLRPAQAMENDNDVLQRALGQLWLAGVDIDWLAVHRHAPRRRVPLPTYPFERQRYWVGAQKAPVALSVAGKAARVEDWFYEPAWRLQSVSLRPPADARSGLGWLLFADSAGVADAMAASLSEAGETVTLVRRAGQPAAARADAGLVIQSPERAIEYRQLLERLDERGVAVTNIVHLWSLEASSTFDVVQSLGTYSLLALTQALMASPSARAVELTIVTQGAWRVTGNEALVPAQATIGGLAKVIPQESGVRCFQVDVATADNTAPLQPDALAARLIREAASHGPDREQEVALRGAQRWSRHYHAARSPQGPVRTLRQGGVYLITGGLGNIGLALADYLAGTVQAKLVLVTRNAFPPRSSWSAHLTNRSTAPQLLHRLQALAALESSGAEIEIVTADAADVQQLDDVFAQAHARFGRVDGVIHCAGQVHDAMVGLQELSPAHFQAQYQAKVHGLLALEHVLSGYSVDFCMVMSSLSAVLGGLGFGAYAAGNAFADAFVNDLHSRGDERWLSVNWDGWAFGPLPAGDTFSMTASEGQQAFAQALRSACVPQLVNSTGLLADRLQKWVERDVPAQTAVQSHARPELDSHFVGPRNAIEGRLADSWQTLLGIDQVGVHDNFFALGGDSLLATRVISMIRHEFGVSDKVFSLKDFFVKPEVGAIAFKIGSHLEGVEAEMRKNQLVEAGMQAEEGIL</sequence>
<dbReference type="Gene3D" id="3.40.50.980">
    <property type="match status" value="2"/>
</dbReference>
<dbReference type="Pfam" id="PF00109">
    <property type="entry name" value="ketoacyl-synt"/>
    <property type="match status" value="1"/>
</dbReference>
<dbReference type="PROSITE" id="PS00012">
    <property type="entry name" value="PHOSPHOPANTETHEINE"/>
    <property type="match status" value="1"/>
</dbReference>
<evidence type="ECO:0000256" key="7">
    <source>
        <dbReference type="ARBA" id="ARBA00029443"/>
    </source>
</evidence>
<dbReference type="GO" id="GO:0031177">
    <property type="term" value="F:phosphopantetheine binding"/>
    <property type="evidence" value="ECO:0007669"/>
    <property type="project" value="InterPro"/>
</dbReference>
<dbReference type="InterPro" id="IPR023213">
    <property type="entry name" value="CAT-like_dom_sf"/>
</dbReference>
<dbReference type="SUPFAM" id="SSF47336">
    <property type="entry name" value="ACP-like"/>
    <property type="match status" value="2"/>
</dbReference>
<dbReference type="FunFam" id="3.40.50.980:FF:000001">
    <property type="entry name" value="Non-ribosomal peptide synthetase"/>
    <property type="match status" value="1"/>
</dbReference>
<dbReference type="EMBL" id="JADUNP010000017">
    <property type="protein sequence ID" value="MBH1652555.1"/>
    <property type="molecule type" value="Genomic_DNA"/>
</dbReference>
<dbReference type="Pfam" id="PF00668">
    <property type="entry name" value="Condensation"/>
    <property type="match status" value="1"/>
</dbReference>
<name>A0AA89WLX0_STEMA</name>
<feature type="domain" description="Carrier" evidence="8">
    <location>
        <begin position="2557"/>
        <end position="2635"/>
    </location>
</feature>
<dbReference type="InterPro" id="IPR001227">
    <property type="entry name" value="Ac_transferase_dom_sf"/>
</dbReference>
<dbReference type="InterPro" id="IPR025110">
    <property type="entry name" value="AMP-bd_C"/>
</dbReference>
<dbReference type="InterPro" id="IPR000873">
    <property type="entry name" value="AMP-dep_synth/lig_dom"/>
</dbReference>
<dbReference type="InterPro" id="IPR014030">
    <property type="entry name" value="Ketoacyl_synth_N"/>
</dbReference>
<dbReference type="Gene3D" id="3.30.70.3290">
    <property type="match status" value="1"/>
</dbReference>